<keyword evidence="2 5" id="KW-0812">Transmembrane</keyword>
<proteinExistence type="predicted"/>
<evidence type="ECO:0000313" key="7">
    <source>
        <dbReference type="EMBL" id="TJW11458.1"/>
    </source>
</evidence>
<feature type="transmembrane region" description="Helical" evidence="5">
    <location>
        <begin position="24"/>
        <end position="44"/>
    </location>
</feature>
<feature type="transmembrane region" description="Helical" evidence="5">
    <location>
        <begin position="173"/>
        <end position="192"/>
    </location>
</feature>
<protein>
    <submittedName>
        <fullName evidence="7">ABC transporter permease</fullName>
    </submittedName>
</protein>
<gene>
    <name evidence="7" type="ORF">E5982_04445</name>
</gene>
<sequence length="254" mass="26730">MSPFLRKLGALLGKDAADLAKNPTMVLCVALPVGFALFYRFFLGDMDLGSALRDESATPVVASAVTYVVLSMGLCMSIGMGASMSLVYGIAEEKEKHTLRTLMLANVTANQIVLAKGILALLVTVATEILCFLVSGAPFSLFLPYVGFGILGAIAIILLSLVAGLASRDQMTAGLYSVPILLLALAPIFGSYSSDISNVVRFAPTGGMDALLHMAVNDTLTTAGAMVPLATTVVWIALSALCFSLLYKRLLRDN</sequence>
<dbReference type="GO" id="GO:0140359">
    <property type="term" value="F:ABC-type transporter activity"/>
    <property type="evidence" value="ECO:0007669"/>
    <property type="project" value="InterPro"/>
</dbReference>
<evidence type="ECO:0000313" key="8">
    <source>
        <dbReference type="Proteomes" id="UP000309454"/>
    </source>
</evidence>
<feature type="transmembrane region" description="Helical" evidence="5">
    <location>
        <begin position="64"/>
        <end position="91"/>
    </location>
</feature>
<evidence type="ECO:0000256" key="3">
    <source>
        <dbReference type="ARBA" id="ARBA00022989"/>
    </source>
</evidence>
<dbReference type="EMBL" id="SSTM01000002">
    <property type="protein sequence ID" value="TJW11458.1"/>
    <property type="molecule type" value="Genomic_DNA"/>
</dbReference>
<dbReference type="Proteomes" id="UP000309454">
    <property type="component" value="Unassembled WGS sequence"/>
</dbReference>
<accession>A0A4T9T8S1</accession>
<evidence type="ECO:0000256" key="2">
    <source>
        <dbReference type="ARBA" id="ARBA00022692"/>
    </source>
</evidence>
<comment type="caution">
    <text evidence="7">The sequence shown here is derived from an EMBL/GenBank/DDBJ whole genome shotgun (WGS) entry which is preliminary data.</text>
</comment>
<dbReference type="AlphaFoldDB" id="A0A4T9T8S1"/>
<evidence type="ECO:0000256" key="1">
    <source>
        <dbReference type="ARBA" id="ARBA00004141"/>
    </source>
</evidence>
<reference evidence="7 8" key="1">
    <citation type="submission" date="2019-04" db="EMBL/GenBank/DDBJ databases">
        <title>Microbes associate with the intestines of laboratory mice.</title>
        <authorList>
            <person name="Navarre W."/>
            <person name="Wong E."/>
            <person name="Huang K.C."/>
            <person name="Tropini C."/>
            <person name="Ng K."/>
            <person name="Yu B."/>
        </authorList>
    </citation>
    <scope>NUCLEOTIDE SEQUENCE [LARGE SCALE GENOMIC DNA]</scope>
    <source>
        <strain evidence="7 8">NM48_B13</strain>
    </source>
</reference>
<dbReference type="OrthoDB" id="3182222at2"/>
<dbReference type="GO" id="GO:0016020">
    <property type="term" value="C:membrane"/>
    <property type="evidence" value="ECO:0007669"/>
    <property type="project" value="UniProtKB-SubCell"/>
</dbReference>
<organism evidence="7 8">
    <name type="scientific">Parvibacter caecicola</name>
    <dbReference type="NCBI Taxonomy" id="747645"/>
    <lineage>
        <taxon>Bacteria</taxon>
        <taxon>Bacillati</taxon>
        <taxon>Actinomycetota</taxon>
        <taxon>Coriobacteriia</taxon>
        <taxon>Coriobacteriales</taxon>
        <taxon>Coriobacteriaceae</taxon>
        <taxon>Parvibacter</taxon>
    </lineage>
</organism>
<feature type="transmembrane region" description="Helical" evidence="5">
    <location>
        <begin position="142"/>
        <end position="166"/>
    </location>
</feature>
<feature type="transmembrane region" description="Helical" evidence="5">
    <location>
        <begin position="112"/>
        <end position="136"/>
    </location>
</feature>
<evidence type="ECO:0000259" key="6">
    <source>
        <dbReference type="Pfam" id="PF12698"/>
    </source>
</evidence>
<feature type="transmembrane region" description="Helical" evidence="5">
    <location>
        <begin position="225"/>
        <end position="247"/>
    </location>
</feature>
<evidence type="ECO:0000256" key="5">
    <source>
        <dbReference type="SAM" id="Phobius"/>
    </source>
</evidence>
<evidence type="ECO:0000256" key="4">
    <source>
        <dbReference type="ARBA" id="ARBA00023136"/>
    </source>
</evidence>
<name>A0A4T9T8S1_9ACTN</name>
<keyword evidence="4 5" id="KW-0472">Membrane</keyword>
<dbReference type="InterPro" id="IPR013525">
    <property type="entry name" value="ABC2_TM"/>
</dbReference>
<keyword evidence="8" id="KW-1185">Reference proteome</keyword>
<dbReference type="Pfam" id="PF12698">
    <property type="entry name" value="ABC2_membrane_3"/>
    <property type="match status" value="1"/>
</dbReference>
<comment type="subcellular location">
    <subcellularLocation>
        <location evidence="1">Membrane</location>
        <topology evidence="1">Multi-pass membrane protein</topology>
    </subcellularLocation>
</comment>
<dbReference type="RefSeq" id="WP_136845589.1">
    <property type="nucleotide sequence ID" value="NZ_SSTM01000002.1"/>
</dbReference>
<feature type="domain" description="ABC-2 type transporter transmembrane" evidence="6">
    <location>
        <begin position="63"/>
        <end position="240"/>
    </location>
</feature>
<keyword evidence="3 5" id="KW-1133">Transmembrane helix</keyword>